<name>A0A7T0G2C5_9BACT</name>
<dbReference type="Pfam" id="PF18433">
    <property type="entry name" value="DUF5610"/>
    <property type="match status" value="1"/>
</dbReference>
<dbReference type="KEGG" id="nva:G3M78_01720"/>
<feature type="region of interest" description="Disordered" evidence="1">
    <location>
        <begin position="1"/>
        <end position="21"/>
    </location>
</feature>
<evidence type="ECO:0000313" key="4">
    <source>
        <dbReference type="Proteomes" id="UP000594464"/>
    </source>
</evidence>
<feature type="compositionally biased region" description="Basic and acidic residues" evidence="1">
    <location>
        <begin position="1"/>
        <end position="11"/>
    </location>
</feature>
<sequence length="178" mass="19452">MDAALVRDNRARKSPGTAKISSDASGPFMLDATLQSSLSNVVFGVRENPNRLLAENILEKLSAHLNISSFPEAEALALVKDNDPATVACQLGRMLSLFFEKFLKKNKGVDSQLALNEYLVTALHAVNEGFCETKEILSAFGSISEHFERNLDRIYSSLLDEMDASLEAMGLDVAKTLD</sequence>
<proteinExistence type="predicted"/>
<dbReference type="Proteomes" id="UP000594464">
    <property type="component" value="Chromosome"/>
</dbReference>
<dbReference type="AlphaFoldDB" id="A0A7T0G2C5"/>
<gene>
    <name evidence="3" type="ORF">G3M78_01720</name>
</gene>
<accession>A0A7T0G2C5</accession>
<dbReference type="EMBL" id="CP048620">
    <property type="protein sequence ID" value="QPJ64185.1"/>
    <property type="molecule type" value="Genomic_DNA"/>
</dbReference>
<evidence type="ECO:0000256" key="1">
    <source>
        <dbReference type="SAM" id="MobiDB-lite"/>
    </source>
</evidence>
<dbReference type="Gene3D" id="1.10.132.90">
    <property type="match status" value="1"/>
</dbReference>
<protein>
    <recommendedName>
        <fullName evidence="2">DUF5610 domain-containing protein</fullName>
    </recommendedName>
</protein>
<evidence type="ECO:0000313" key="3">
    <source>
        <dbReference type="EMBL" id="QPJ64185.1"/>
    </source>
</evidence>
<evidence type="ECO:0000259" key="2">
    <source>
        <dbReference type="Pfam" id="PF18433"/>
    </source>
</evidence>
<organism evidence="3 4">
    <name type="scientific">Candidatus Nitrohelix vancouverensis</name>
    <dbReference type="NCBI Taxonomy" id="2705534"/>
    <lineage>
        <taxon>Bacteria</taxon>
        <taxon>Pseudomonadati</taxon>
        <taxon>Nitrospinota/Tectimicrobiota group</taxon>
        <taxon>Nitrospinota</taxon>
        <taxon>Nitrospinia</taxon>
        <taxon>Nitrospinales</taxon>
        <taxon>Nitrospinaceae</taxon>
        <taxon>Candidatus Nitrohelix</taxon>
    </lineage>
</organism>
<reference evidence="4" key="1">
    <citation type="submission" date="2020-02" db="EMBL/GenBank/DDBJ databases">
        <title>Genomic and physiological characterization of two novel Nitrospinaceae genera.</title>
        <authorList>
            <person name="Mueller A.J."/>
            <person name="Jung M.-Y."/>
            <person name="Strachan C.R."/>
            <person name="Herbold C.W."/>
            <person name="Kirkegaard R.H."/>
            <person name="Daims H."/>
        </authorList>
    </citation>
    <scope>NUCLEOTIDE SEQUENCE [LARGE SCALE GENOMIC DNA]</scope>
</reference>
<dbReference type="InterPro" id="IPR041651">
    <property type="entry name" value="DUF5610"/>
</dbReference>
<feature type="domain" description="DUF5610" evidence="2">
    <location>
        <begin position="49"/>
        <end position="163"/>
    </location>
</feature>